<evidence type="ECO:0000256" key="7">
    <source>
        <dbReference type="ARBA" id="ARBA00022829"/>
    </source>
</evidence>
<accession>A0A1G2BH94</accession>
<dbReference type="Pfam" id="PF01580">
    <property type="entry name" value="FtsK_SpoIIIE"/>
    <property type="match status" value="1"/>
</dbReference>
<feature type="transmembrane region" description="Helical" evidence="16">
    <location>
        <begin position="109"/>
        <end position="127"/>
    </location>
</feature>
<evidence type="ECO:0000256" key="3">
    <source>
        <dbReference type="ARBA" id="ARBA00022475"/>
    </source>
</evidence>
<keyword evidence="4" id="KW-0132">Cell division</keyword>
<evidence type="ECO:0000256" key="16">
    <source>
        <dbReference type="SAM" id="Phobius"/>
    </source>
</evidence>
<reference evidence="18 19" key="1">
    <citation type="journal article" date="2016" name="Nat. Commun.">
        <title>Thousands of microbial genomes shed light on interconnected biogeochemical processes in an aquifer system.</title>
        <authorList>
            <person name="Anantharaman K."/>
            <person name="Brown C.T."/>
            <person name="Hug L.A."/>
            <person name="Sharon I."/>
            <person name="Castelle C.J."/>
            <person name="Probst A.J."/>
            <person name="Thomas B.C."/>
            <person name="Singh A."/>
            <person name="Wilkins M.J."/>
            <person name="Karaoz U."/>
            <person name="Brodie E.L."/>
            <person name="Williams K.H."/>
            <person name="Hubbard S.S."/>
            <person name="Banfield J.F."/>
        </authorList>
    </citation>
    <scope>NUCLEOTIDE SEQUENCE [LARGE SCALE GENOMIC DNA]</scope>
</reference>
<dbReference type="SUPFAM" id="SSF52540">
    <property type="entry name" value="P-loop containing nucleoside triphosphate hydrolases"/>
    <property type="match status" value="1"/>
</dbReference>
<sequence>MTMAKEKKGKSKPKKSNQNQHPSQKKEKHYSWDEDDSTMQQGLLVIVLFAIAVISLLSFINAAGDFGLVIDKILGWMFGWGRYTIPAIFAVLGYVFLHPEQYQIRIVNYIGLALFLLSGLALLHLFVPLSEIFASAKVGHGGGYLGIVLAYPFIRFTGVWATLVFLIGFFLASWLIMFNTSLLVLASRLRFFNYLINFCKKPLRWLNSRLQAKFYGYRIADNNPNKEEPDDDTNADATDEDDTKKLFATKAIADGQEDFTPTHEPEQMELIPKPKKRRSPKIDLPINLLTQKNEKPTSGNIEQNKNIIQETLASFGLEVEMGEVSVGPMVTQYTLRPAQGVKLTQITTLQNDIALALAAHPIRIEAPIPGKALVGVEVPNKTMATVTVRELIDTKKFKQQDNLSLCLGKDVSGNPFFTSLDAMPHLLIAGATGSGKSVCINSIIISLLYHNSPDDLRFIMIDPKRVELTTYNDIPHLMTPVITDVAKTINSLKWTVAEMERRYELLSRAGKRNIASYNTMVPGDEKLPYLVFIIDELADLMSMAAQSVEAAIVRLAQMSRAVGIHLILATQRPSVNVLTGLIKANMPARIAFSVASLVDSRTILDFSGAEKLLGRGDMLYIDAKISKPKRLQGAFVGDAEIERVVDYLRQQGAPAYESDVVEKQQNVKLVNDFNLSGGASDENSDELLPQAKEIILEAKKASASLLQRRLRIGYARAARILDILEEQGFIGPADGAKPRELLKVAKTETTDKIENTAEDIAEEFVQENSLEEIETENELKEDDEKTN</sequence>
<keyword evidence="6 14" id="KW-0547">Nucleotide-binding</keyword>
<dbReference type="GO" id="GO:0005524">
    <property type="term" value="F:ATP binding"/>
    <property type="evidence" value="ECO:0007669"/>
    <property type="project" value="UniProtKB-UniRule"/>
</dbReference>
<dbReference type="InterPro" id="IPR027417">
    <property type="entry name" value="P-loop_NTPase"/>
</dbReference>
<dbReference type="EMBL" id="MHKI01000006">
    <property type="protein sequence ID" value="OGY87660.1"/>
    <property type="molecule type" value="Genomic_DNA"/>
</dbReference>
<evidence type="ECO:0000256" key="11">
    <source>
        <dbReference type="ARBA" id="ARBA00023136"/>
    </source>
</evidence>
<evidence type="ECO:0000256" key="15">
    <source>
        <dbReference type="SAM" id="MobiDB-lite"/>
    </source>
</evidence>
<evidence type="ECO:0000313" key="19">
    <source>
        <dbReference type="Proteomes" id="UP000176420"/>
    </source>
</evidence>
<comment type="caution">
    <text evidence="18">The sequence shown here is derived from an EMBL/GenBank/DDBJ whole genome shotgun (WGS) entry which is preliminary data.</text>
</comment>
<feature type="binding site" evidence="14">
    <location>
        <begin position="430"/>
        <end position="437"/>
    </location>
    <ligand>
        <name>ATP</name>
        <dbReference type="ChEBI" id="CHEBI:30616"/>
    </ligand>
</feature>
<feature type="region of interest" description="Disordered" evidence="15">
    <location>
        <begin position="258"/>
        <end position="279"/>
    </location>
</feature>
<feature type="region of interest" description="Disordered" evidence="15">
    <location>
        <begin position="763"/>
        <end position="787"/>
    </location>
</feature>
<organism evidence="18 19">
    <name type="scientific">Candidatus Kerfeldbacteria bacterium RIFOXYB2_FULL_38_14</name>
    <dbReference type="NCBI Taxonomy" id="1798547"/>
    <lineage>
        <taxon>Bacteria</taxon>
        <taxon>Candidatus Kerfeldiibacteriota</taxon>
    </lineage>
</organism>
<feature type="compositionally biased region" description="Acidic residues" evidence="15">
    <location>
        <begin position="763"/>
        <end position="781"/>
    </location>
</feature>
<feature type="region of interest" description="Disordered" evidence="15">
    <location>
        <begin position="221"/>
        <end position="240"/>
    </location>
</feature>
<dbReference type="SUPFAM" id="SSF46785">
    <property type="entry name" value="Winged helix' DNA-binding domain"/>
    <property type="match status" value="1"/>
</dbReference>
<feature type="region of interest" description="Disordered" evidence="15">
    <location>
        <begin position="1"/>
        <end position="32"/>
    </location>
</feature>
<dbReference type="Proteomes" id="UP000176420">
    <property type="component" value="Unassembled WGS sequence"/>
</dbReference>
<evidence type="ECO:0000256" key="8">
    <source>
        <dbReference type="ARBA" id="ARBA00022840"/>
    </source>
</evidence>
<keyword evidence="5 16" id="KW-0812">Transmembrane</keyword>
<name>A0A1G2BH94_9BACT</name>
<dbReference type="GO" id="GO:0005886">
    <property type="term" value="C:plasma membrane"/>
    <property type="evidence" value="ECO:0007669"/>
    <property type="project" value="UniProtKB-SubCell"/>
</dbReference>
<evidence type="ECO:0000313" key="18">
    <source>
        <dbReference type="EMBL" id="OGY87660.1"/>
    </source>
</evidence>
<comment type="subcellular location">
    <subcellularLocation>
        <location evidence="1">Cell membrane</location>
        <topology evidence="1">Multi-pass membrane protein</topology>
    </subcellularLocation>
</comment>
<feature type="transmembrane region" description="Helical" evidence="16">
    <location>
        <begin position="80"/>
        <end position="97"/>
    </location>
</feature>
<keyword evidence="11 16" id="KW-0472">Membrane</keyword>
<dbReference type="InterPro" id="IPR018541">
    <property type="entry name" value="Ftsk_gamma"/>
</dbReference>
<dbReference type="InterPro" id="IPR036390">
    <property type="entry name" value="WH_DNA-bd_sf"/>
</dbReference>
<dbReference type="CDD" id="cd01127">
    <property type="entry name" value="TrwB_TraG_TraD_VirD4"/>
    <property type="match status" value="1"/>
</dbReference>
<evidence type="ECO:0000256" key="6">
    <source>
        <dbReference type="ARBA" id="ARBA00022741"/>
    </source>
</evidence>
<feature type="transmembrane region" description="Helical" evidence="16">
    <location>
        <begin position="42"/>
        <end position="60"/>
    </location>
</feature>
<keyword evidence="10" id="KW-0238">DNA-binding</keyword>
<comment type="subunit">
    <text evidence="13">Homohexamer. Forms a ring that surrounds DNA.</text>
</comment>
<dbReference type="Gene3D" id="1.10.10.10">
    <property type="entry name" value="Winged helix-like DNA-binding domain superfamily/Winged helix DNA-binding domain"/>
    <property type="match status" value="1"/>
</dbReference>
<keyword evidence="8 14" id="KW-0067">ATP-binding</keyword>
<dbReference type="InterPro" id="IPR025199">
    <property type="entry name" value="FtsK_4TM"/>
</dbReference>
<keyword evidence="9 16" id="KW-1133">Transmembrane helix</keyword>
<dbReference type="InterPro" id="IPR050206">
    <property type="entry name" value="FtsK/SpoIIIE/SftA"/>
</dbReference>
<evidence type="ECO:0000259" key="17">
    <source>
        <dbReference type="PROSITE" id="PS50901"/>
    </source>
</evidence>
<dbReference type="InterPro" id="IPR041027">
    <property type="entry name" value="FtsK_alpha"/>
</dbReference>
<dbReference type="PROSITE" id="PS50901">
    <property type="entry name" value="FTSK"/>
    <property type="match status" value="1"/>
</dbReference>
<dbReference type="InterPro" id="IPR002543">
    <property type="entry name" value="FtsK_dom"/>
</dbReference>
<feature type="compositionally biased region" description="Acidic residues" evidence="15">
    <location>
        <begin position="228"/>
        <end position="240"/>
    </location>
</feature>
<protein>
    <recommendedName>
        <fullName evidence="17">FtsK domain-containing protein</fullName>
    </recommendedName>
</protein>
<dbReference type="GO" id="GO:0051301">
    <property type="term" value="P:cell division"/>
    <property type="evidence" value="ECO:0007669"/>
    <property type="project" value="UniProtKB-KW"/>
</dbReference>
<dbReference type="PANTHER" id="PTHR22683">
    <property type="entry name" value="SPORULATION PROTEIN RELATED"/>
    <property type="match status" value="1"/>
</dbReference>
<evidence type="ECO:0000256" key="9">
    <source>
        <dbReference type="ARBA" id="ARBA00022989"/>
    </source>
</evidence>
<keyword evidence="7" id="KW-0159">Chromosome partition</keyword>
<dbReference type="InterPro" id="IPR036388">
    <property type="entry name" value="WH-like_DNA-bd_sf"/>
</dbReference>
<evidence type="ECO:0000256" key="5">
    <source>
        <dbReference type="ARBA" id="ARBA00022692"/>
    </source>
</evidence>
<evidence type="ECO:0000256" key="2">
    <source>
        <dbReference type="ARBA" id="ARBA00006474"/>
    </source>
</evidence>
<evidence type="ECO:0000256" key="13">
    <source>
        <dbReference type="ARBA" id="ARBA00025923"/>
    </source>
</evidence>
<evidence type="ECO:0000256" key="4">
    <source>
        <dbReference type="ARBA" id="ARBA00022618"/>
    </source>
</evidence>
<dbReference type="Pfam" id="PF17854">
    <property type="entry name" value="FtsK_alpha"/>
    <property type="match status" value="1"/>
</dbReference>
<dbReference type="AlphaFoldDB" id="A0A1G2BH94"/>
<dbReference type="Pfam" id="PF13491">
    <property type="entry name" value="FtsK_4TM"/>
    <property type="match status" value="1"/>
</dbReference>
<dbReference type="InterPro" id="IPR003593">
    <property type="entry name" value="AAA+_ATPase"/>
</dbReference>
<keyword evidence="3" id="KW-1003">Cell membrane</keyword>
<evidence type="ECO:0000256" key="10">
    <source>
        <dbReference type="ARBA" id="ARBA00023125"/>
    </source>
</evidence>
<proteinExistence type="inferred from homology"/>
<dbReference type="Gene3D" id="3.30.980.40">
    <property type="match status" value="1"/>
</dbReference>
<evidence type="ECO:0000256" key="14">
    <source>
        <dbReference type="PROSITE-ProRule" id="PRU00289"/>
    </source>
</evidence>
<comment type="similarity">
    <text evidence="2">Belongs to the FtsK/SpoIIIE/SftA family.</text>
</comment>
<dbReference type="Pfam" id="PF09397">
    <property type="entry name" value="FtsK_gamma"/>
    <property type="match status" value="1"/>
</dbReference>
<dbReference type="GO" id="GO:0003677">
    <property type="term" value="F:DNA binding"/>
    <property type="evidence" value="ECO:0007669"/>
    <property type="project" value="UniProtKB-KW"/>
</dbReference>
<evidence type="ECO:0000256" key="12">
    <source>
        <dbReference type="ARBA" id="ARBA00023306"/>
    </source>
</evidence>
<dbReference type="GO" id="GO:0007059">
    <property type="term" value="P:chromosome segregation"/>
    <property type="evidence" value="ECO:0007669"/>
    <property type="project" value="UniProtKB-KW"/>
</dbReference>
<dbReference type="SMART" id="SM00382">
    <property type="entry name" value="AAA"/>
    <property type="match status" value="1"/>
</dbReference>
<evidence type="ECO:0000256" key="1">
    <source>
        <dbReference type="ARBA" id="ARBA00004651"/>
    </source>
</evidence>
<keyword evidence="12" id="KW-0131">Cell cycle</keyword>
<dbReference type="SMART" id="SM00843">
    <property type="entry name" value="Ftsk_gamma"/>
    <property type="match status" value="1"/>
</dbReference>
<dbReference type="PANTHER" id="PTHR22683:SF41">
    <property type="entry name" value="DNA TRANSLOCASE FTSK"/>
    <property type="match status" value="1"/>
</dbReference>
<feature type="domain" description="FtsK" evidence="17">
    <location>
        <begin position="413"/>
        <end position="601"/>
    </location>
</feature>
<dbReference type="Gene3D" id="3.40.50.300">
    <property type="entry name" value="P-loop containing nucleotide triphosphate hydrolases"/>
    <property type="match status" value="1"/>
</dbReference>
<feature type="transmembrane region" description="Helical" evidence="16">
    <location>
        <begin position="159"/>
        <end position="185"/>
    </location>
</feature>
<gene>
    <name evidence="18" type="ORF">A2319_04390</name>
</gene>